<keyword evidence="2" id="KW-0229">DNA integration</keyword>
<evidence type="ECO:0000256" key="4">
    <source>
        <dbReference type="ARBA" id="ARBA00023172"/>
    </source>
</evidence>
<dbReference type="Pfam" id="PF13495">
    <property type="entry name" value="Phage_int_SAM_4"/>
    <property type="match status" value="1"/>
</dbReference>
<dbReference type="Pfam" id="PF00589">
    <property type="entry name" value="Phage_integrase"/>
    <property type="match status" value="1"/>
</dbReference>
<comment type="similarity">
    <text evidence="1">Belongs to the 'phage' integrase family.</text>
</comment>
<gene>
    <name evidence="6" type="ORF">ACFX5E_15735</name>
</gene>
<dbReference type="PROSITE" id="PS51898">
    <property type="entry name" value="TYR_RECOMBINASE"/>
    <property type="match status" value="1"/>
</dbReference>
<name>A0ABW6HZR5_9FLAO</name>
<evidence type="ECO:0000256" key="3">
    <source>
        <dbReference type="ARBA" id="ARBA00023125"/>
    </source>
</evidence>
<dbReference type="RefSeq" id="WP_379856150.1">
    <property type="nucleotide sequence ID" value="NZ_JBHZPZ010000028.1"/>
</dbReference>
<dbReference type="EMBL" id="JBHZPZ010000028">
    <property type="protein sequence ID" value="MFE3869516.1"/>
    <property type="molecule type" value="Genomic_DNA"/>
</dbReference>
<evidence type="ECO:0000259" key="5">
    <source>
        <dbReference type="PROSITE" id="PS51898"/>
    </source>
</evidence>
<dbReference type="InterPro" id="IPR011010">
    <property type="entry name" value="DNA_brk_join_enz"/>
</dbReference>
<dbReference type="Proteomes" id="UP001600109">
    <property type="component" value="Unassembled WGS sequence"/>
</dbReference>
<keyword evidence="7" id="KW-1185">Reference proteome</keyword>
<keyword evidence="4" id="KW-0233">DNA recombination</keyword>
<dbReference type="Gene3D" id="1.10.443.10">
    <property type="entry name" value="Intergrase catalytic core"/>
    <property type="match status" value="1"/>
</dbReference>
<evidence type="ECO:0000256" key="1">
    <source>
        <dbReference type="ARBA" id="ARBA00008857"/>
    </source>
</evidence>
<dbReference type="InterPro" id="IPR010998">
    <property type="entry name" value="Integrase_recombinase_N"/>
</dbReference>
<dbReference type="Gene3D" id="1.10.150.130">
    <property type="match status" value="1"/>
</dbReference>
<dbReference type="PANTHER" id="PTHR30349">
    <property type="entry name" value="PHAGE INTEGRASE-RELATED"/>
    <property type="match status" value="1"/>
</dbReference>
<accession>A0ABW6HZR5</accession>
<protein>
    <submittedName>
        <fullName evidence="6">Tyrosine-type recombinase/integrase</fullName>
    </submittedName>
</protein>
<feature type="domain" description="Tyr recombinase" evidence="5">
    <location>
        <begin position="100"/>
        <end position="277"/>
    </location>
</feature>
<dbReference type="InterPro" id="IPR013762">
    <property type="entry name" value="Integrase-like_cat_sf"/>
</dbReference>
<dbReference type="InterPro" id="IPR050090">
    <property type="entry name" value="Tyrosine_recombinase_XerCD"/>
</dbReference>
<sequence>MACELLLELSNVMNAKGYAAKSIVNYLREMRYLFAHFNDQNPRDLVHKDLVGYLNFVKREHGVGRDKCRLFAASASFFYKHIFRTELVFAHELYPRKEFKLPGILSQEQVVQLLQSIKNPKHKLIIGLFYGTGMRLGELCQLKMEYIDRKSFQIKIVGGKGNKDRFTLLPKQLLAEMETYYRDHRPKCYLFEGHKAGFPHNERSIQDAVRKAMKDSGLGKFGFSSHSLRHSFATHLLDQGNDIHTIKELLGHSKIETTMIYLHLQQKKRATLCSPLDFLLNENE</sequence>
<dbReference type="SUPFAM" id="SSF56349">
    <property type="entry name" value="DNA breaking-rejoining enzymes"/>
    <property type="match status" value="1"/>
</dbReference>
<evidence type="ECO:0000256" key="2">
    <source>
        <dbReference type="ARBA" id="ARBA00022908"/>
    </source>
</evidence>
<evidence type="ECO:0000313" key="6">
    <source>
        <dbReference type="EMBL" id="MFE3869516.1"/>
    </source>
</evidence>
<organism evidence="6 7">
    <name type="scientific">Flavobacterium xylosi</name>
    <dbReference type="NCBI Taxonomy" id="3230415"/>
    <lineage>
        <taxon>Bacteria</taxon>
        <taxon>Pseudomonadati</taxon>
        <taxon>Bacteroidota</taxon>
        <taxon>Flavobacteriia</taxon>
        <taxon>Flavobacteriales</taxon>
        <taxon>Flavobacteriaceae</taxon>
        <taxon>Flavobacterium</taxon>
    </lineage>
</organism>
<proteinExistence type="inferred from homology"/>
<reference evidence="6 7" key="1">
    <citation type="submission" date="2024-06" db="EMBL/GenBank/DDBJ databases">
        <title>Flavobacterium spp. isolated from glacier.</title>
        <authorList>
            <person name="Han D."/>
        </authorList>
    </citation>
    <scope>NUCLEOTIDE SEQUENCE [LARGE SCALE GENOMIC DNA]</scope>
    <source>
        <strain evidence="6 7">LS2P90</strain>
    </source>
</reference>
<evidence type="ECO:0000313" key="7">
    <source>
        <dbReference type="Proteomes" id="UP001600109"/>
    </source>
</evidence>
<comment type="caution">
    <text evidence="6">The sequence shown here is derived from an EMBL/GenBank/DDBJ whole genome shotgun (WGS) entry which is preliminary data.</text>
</comment>
<dbReference type="InterPro" id="IPR004107">
    <property type="entry name" value="Integrase_SAM-like_N"/>
</dbReference>
<keyword evidence="3" id="KW-0238">DNA-binding</keyword>
<dbReference type="InterPro" id="IPR002104">
    <property type="entry name" value="Integrase_catalytic"/>
</dbReference>
<dbReference type="PANTHER" id="PTHR30349:SF64">
    <property type="entry name" value="PROPHAGE INTEGRASE INTD-RELATED"/>
    <property type="match status" value="1"/>
</dbReference>